<keyword evidence="3" id="KW-1185">Reference proteome</keyword>
<dbReference type="Proteomes" id="UP000533598">
    <property type="component" value="Unassembled WGS sequence"/>
</dbReference>
<evidence type="ECO:0000313" key="3">
    <source>
        <dbReference type="Proteomes" id="UP000533598"/>
    </source>
</evidence>
<keyword evidence="1" id="KW-0812">Transmembrane</keyword>
<keyword evidence="1" id="KW-0472">Membrane</keyword>
<dbReference type="AlphaFoldDB" id="A0A7W7C427"/>
<feature type="transmembrane region" description="Helical" evidence="1">
    <location>
        <begin position="43"/>
        <end position="63"/>
    </location>
</feature>
<evidence type="ECO:0000256" key="1">
    <source>
        <dbReference type="SAM" id="Phobius"/>
    </source>
</evidence>
<reference evidence="2 3" key="1">
    <citation type="submission" date="2020-08" db="EMBL/GenBank/DDBJ databases">
        <title>Sequencing the genomes of 1000 actinobacteria strains.</title>
        <authorList>
            <person name="Klenk H.-P."/>
        </authorList>
    </citation>
    <scope>NUCLEOTIDE SEQUENCE [LARGE SCALE GENOMIC DNA]</scope>
    <source>
        <strain evidence="2 3">DSM 44230</strain>
    </source>
</reference>
<proteinExistence type="predicted"/>
<evidence type="ECO:0000313" key="2">
    <source>
        <dbReference type="EMBL" id="MBB4674172.1"/>
    </source>
</evidence>
<comment type="caution">
    <text evidence="2">The sequence shown here is derived from an EMBL/GenBank/DDBJ whole genome shotgun (WGS) entry which is preliminary data.</text>
</comment>
<protein>
    <submittedName>
        <fullName evidence="2">Uncharacterized protein</fullName>
    </submittedName>
</protein>
<organism evidence="2 3">
    <name type="scientific">Crossiella cryophila</name>
    <dbReference type="NCBI Taxonomy" id="43355"/>
    <lineage>
        <taxon>Bacteria</taxon>
        <taxon>Bacillati</taxon>
        <taxon>Actinomycetota</taxon>
        <taxon>Actinomycetes</taxon>
        <taxon>Pseudonocardiales</taxon>
        <taxon>Pseudonocardiaceae</taxon>
        <taxon>Crossiella</taxon>
    </lineage>
</organism>
<dbReference type="RefSeq" id="WP_185000197.1">
    <property type="nucleotide sequence ID" value="NZ_BAAAUI010000011.1"/>
</dbReference>
<gene>
    <name evidence="2" type="ORF">HNR67_000290</name>
</gene>
<dbReference type="EMBL" id="JACHMH010000001">
    <property type="protein sequence ID" value="MBB4674172.1"/>
    <property type="molecule type" value="Genomic_DNA"/>
</dbReference>
<feature type="transmembrane region" description="Helical" evidence="1">
    <location>
        <begin position="20"/>
        <end position="37"/>
    </location>
</feature>
<keyword evidence="1" id="KW-1133">Transmembrane helix</keyword>
<name>A0A7W7C427_9PSEU</name>
<sequence>MRASLAGNVRRIGRSLVRRWYRIPVLLAVLVVSFWLNEFHWGWFNPGLLIGIAVAPGLLDWWVAGDERAADVG</sequence>
<accession>A0A7W7C427</accession>